<dbReference type="Proteomes" id="UP001521209">
    <property type="component" value="Unassembled WGS sequence"/>
</dbReference>
<dbReference type="PANTHER" id="PTHR43143">
    <property type="entry name" value="METALLOPHOSPHOESTERASE, CALCINEURIN SUPERFAMILY"/>
    <property type="match status" value="1"/>
</dbReference>
<protein>
    <submittedName>
        <fullName evidence="2">Metallophosphoesterase</fullName>
    </submittedName>
</protein>
<accession>A0ABS9DYQ7</accession>
<feature type="domain" description="Calcineurin-like phosphoesterase" evidence="1">
    <location>
        <begin position="103"/>
        <end position="290"/>
    </location>
</feature>
<dbReference type="InterPro" id="IPR051918">
    <property type="entry name" value="STPP_CPPED1"/>
</dbReference>
<gene>
    <name evidence="2" type="ORF">L2A60_14465</name>
</gene>
<evidence type="ECO:0000313" key="2">
    <source>
        <dbReference type="EMBL" id="MCF3947881.1"/>
    </source>
</evidence>
<proteinExistence type="predicted"/>
<evidence type="ECO:0000259" key="1">
    <source>
        <dbReference type="Pfam" id="PF00149"/>
    </source>
</evidence>
<reference evidence="2 3" key="1">
    <citation type="submission" date="2022-01" db="EMBL/GenBank/DDBJ databases">
        <authorList>
            <person name="Won M."/>
            <person name="Kim S.-J."/>
            <person name="Kwon S.-W."/>
        </authorList>
    </citation>
    <scope>NUCLEOTIDE SEQUENCE [LARGE SCALE GENOMIC DNA]</scope>
    <source>
        <strain evidence="2 3">KCTC 23505</strain>
    </source>
</reference>
<comment type="caution">
    <text evidence="2">The sequence shown here is derived from an EMBL/GenBank/DDBJ whole genome shotgun (WGS) entry which is preliminary data.</text>
</comment>
<evidence type="ECO:0000313" key="3">
    <source>
        <dbReference type="Proteomes" id="UP001521209"/>
    </source>
</evidence>
<keyword evidence="3" id="KW-1185">Reference proteome</keyword>
<dbReference type="Gene3D" id="3.60.21.10">
    <property type="match status" value="1"/>
</dbReference>
<dbReference type="SUPFAM" id="SSF56300">
    <property type="entry name" value="Metallo-dependent phosphatases"/>
    <property type="match status" value="1"/>
</dbReference>
<dbReference type="RefSeq" id="WP_235705169.1">
    <property type="nucleotide sequence ID" value="NZ_JAKGBZ010000032.1"/>
</dbReference>
<name>A0ABS9DYQ7_9PROT</name>
<sequence>MTTTPRAPKPAPHRFAADWAGRHCLDSQAGPYNAGSGFEPLPPPTGKQPFRLDLAKIIPDAVAAMKKSGGMCLHVVGDTGGVLDPRPQELVAAGLVADSAIAGPYGKPAFFYHLGDVVYFDGQADRYYPQFYLPYDYYPNPIIAIPGNHDGDRYDNGRLVETVPSLAAFVRNFCAAGPGIHTPEAMDAPRTAMIQPNVYFTLKTPFATFIGLYTNVPEGGEVKPDQRDWFAGELRAAPADKPVIVAMHHPIHSLDAYHSGSRTMAAVLAEAEAASGRQAHMVLAGHVHNYQRFTVTDAARGARPFIVAGFGGYHNLHRMMRIGGQDIVPPFTAPNDPNVVLENFVDDRFGFLRLDIDTETISINTYTVPRPQEPYRNPPRLRDTVTLDWKNRRLIA</sequence>
<dbReference type="EMBL" id="JAKGBZ010000032">
    <property type="protein sequence ID" value="MCF3947881.1"/>
    <property type="molecule type" value="Genomic_DNA"/>
</dbReference>
<dbReference type="InterPro" id="IPR029052">
    <property type="entry name" value="Metallo-depent_PP-like"/>
</dbReference>
<dbReference type="Pfam" id="PF00149">
    <property type="entry name" value="Metallophos"/>
    <property type="match status" value="1"/>
</dbReference>
<dbReference type="InterPro" id="IPR004843">
    <property type="entry name" value="Calcineurin-like_PHP"/>
</dbReference>
<dbReference type="PANTHER" id="PTHR43143:SF1">
    <property type="entry name" value="SERINE_THREONINE-PROTEIN PHOSPHATASE CPPED1"/>
    <property type="match status" value="1"/>
</dbReference>
<organism evidence="2 3">
    <name type="scientific">Acidiphilium iwatense</name>
    <dbReference type="NCBI Taxonomy" id="768198"/>
    <lineage>
        <taxon>Bacteria</taxon>
        <taxon>Pseudomonadati</taxon>
        <taxon>Pseudomonadota</taxon>
        <taxon>Alphaproteobacteria</taxon>
        <taxon>Acetobacterales</taxon>
        <taxon>Acidocellaceae</taxon>
        <taxon>Acidiphilium</taxon>
    </lineage>
</organism>